<gene>
    <name evidence="1" type="primary">13</name>
    <name evidence="1" type="ORF">SEA_EASTWEST_13</name>
</gene>
<evidence type="ECO:0008006" key="3">
    <source>
        <dbReference type="Google" id="ProtNLM"/>
    </source>
</evidence>
<evidence type="ECO:0000313" key="1">
    <source>
        <dbReference type="EMBL" id="UGL61897.1"/>
    </source>
</evidence>
<dbReference type="EMBL" id="OK999980">
    <property type="protein sequence ID" value="UGL61897.1"/>
    <property type="molecule type" value="Genomic_DNA"/>
</dbReference>
<protein>
    <recommendedName>
        <fullName evidence="3">Virion morphogenesis protein</fullName>
    </recommendedName>
</protein>
<proteinExistence type="predicted"/>
<reference evidence="1" key="1">
    <citation type="submission" date="2021-10" db="EMBL/GenBank/DDBJ databases">
        <authorList>
            <person name="Valenzuela N."/>
            <person name="Pablo J."/>
            <person name="Strother B."/>
            <person name="Cravalho Y."/>
            <person name="Barto Z."/>
            <person name="Kane C."/>
            <person name="Chong R.A."/>
            <person name="Kawasaki K."/>
            <person name="Cruz S."/>
            <person name="Porter M.L."/>
            <person name="Pearce R."/>
            <person name="Hohenstein G."/>
            <person name="Li K."/>
            <person name="Kaniho J."/>
            <person name="Sadones M."/>
            <person name="Hamlin F."/>
            <person name="Daniels M."/>
            <person name="McKee K."/>
            <person name="Reed F."/>
            <person name="Donachie S."/>
            <person name="Bollivar D.W."/>
            <person name="Garlena R.A."/>
            <person name="Russell D.A."/>
            <person name="Jacobs-Sera D."/>
            <person name="Hatfull G.F."/>
        </authorList>
    </citation>
    <scope>NUCLEOTIDE SEQUENCE</scope>
</reference>
<keyword evidence="2" id="KW-1185">Reference proteome</keyword>
<evidence type="ECO:0000313" key="2">
    <source>
        <dbReference type="Proteomes" id="UP000827897"/>
    </source>
</evidence>
<organism evidence="1 2">
    <name type="scientific">Arthrobacter phage EastWest</name>
    <dbReference type="NCBI Taxonomy" id="2894292"/>
    <lineage>
        <taxon>Viruses</taxon>
        <taxon>Duplodnaviria</taxon>
        <taxon>Heunggongvirae</taxon>
        <taxon>Uroviricota</taxon>
        <taxon>Caudoviricetes</taxon>
        <taxon>Berryhillviridae</taxon>
        <taxon>Eastwestvirus</taxon>
        <taxon>Eastwestvirus eastwest</taxon>
    </lineage>
</organism>
<name>A0AAE8YKF5_9CAUD</name>
<sequence>MTTVRFTSAGFEPFNLRLDRFAEHLQDAEPAFQAIADYQIRVVNARQFTQQGTAEVGGRWAPLSPPYARYKQKRRPGRPILVFDGDLRDSLIRPGAGVYEIWDKGFVIGTAVEYAIYHQQGTPTMPARPVLGSPRRSDTRHMTKILQRWIVEGVPEA</sequence>
<dbReference type="InterPro" id="IPR006522">
    <property type="entry name" value="Phage_virion_morphogenesis"/>
</dbReference>
<dbReference type="Proteomes" id="UP000827897">
    <property type="component" value="Segment"/>
</dbReference>
<accession>A0AAE8YKF5</accession>
<dbReference type="Pfam" id="PF05069">
    <property type="entry name" value="Phage_tail_S"/>
    <property type="match status" value="1"/>
</dbReference>